<dbReference type="EC" id="6.3.2.-" evidence="12"/>
<feature type="modified residue" description="N6-carboxylysine" evidence="12">
    <location>
        <position position="213"/>
    </location>
</feature>
<feature type="binding site" evidence="12">
    <location>
        <position position="179"/>
    </location>
    <ligand>
        <name>UDP-N-acetyl-alpha-D-muramoyl-L-alanyl-D-glutamate</name>
        <dbReference type="ChEBI" id="CHEBI:83900"/>
    </ligand>
</feature>
<evidence type="ECO:0000256" key="3">
    <source>
        <dbReference type="ARBA" id="ARBA00022490"/>
    </source>
</evidence>
<evidence type="ECO:0000256" key="6">
    <source>
        <dbReference type="ARBA" id="ARBA00022741"/>
    </source>
</evidence>
<keyword evidence="3 12" id="KW-0963">Cytoplasm</keyword>
<feature type="binding site" evidence="12">
    <location>
        <position position="28"/>
    </location>
    <ligand>
        <name>UDP-N-acetyl-alpha-D-muramoyl-L-alanyl-D-glutamate</name>
        <dbReference type="ChEBI" id="CHEBI:83900"/>
    </ligand>
</feature>
<dbReference type="AlphaFoldDB" id="A0A8I1MJA2"/>
<dbReference type="GO" id="GO:0008360">
    <property type="term" value="P:regulation of cell shape"/>
    <property type="evidence" value="ECO:0007669"/>
    <property type="project" value="UniProtKB-KW"/>
</dbReference>
<dbReference type="InterPro" id="IPR004101">
    <property type="entry name" value="Mur_ligase_C"/>
</dbReference>
<dbReference type="InterPro" id="IPR000713">
    <property type="entry name" value="Mur_ligase_N"/>
</dbReference>
<comment type="function">
    <text evidence="12">Catalyzes the addition of an amino acid to the nucleotide precursor UDP-N-acetylmuramoyl-L-alanyl-D-glutamate (UMAG) in the biosynthesis of bacterial cell-wall peptidoglycan.</text>
</comment>
<evidence type="ECO:0000256" key="5">
    <source>
        <dbReference type="ARBA" id="ARBA00022618"/>
    </source>
</evidence>
<comment type="similarity">
    <text evidence="2 12">Belongs to the MurCDEF family. MurE subfamily.</text>
</comment>
<dbReference type="Proteomes" id="UP000664578">
    <property type="component" value="Unassembled WGS sequence"/>
</dbReference>
<dbReference type="InterPro" id="IPR005761">
    <property type="entry name" value="UDP-N-AcMur-Glu-dNH2Pim_ligase"/>
</dbReference>
<dbReference type="GO" id="GO:0005737">
    <property type="term" value="C:cytoplasm"/>
    <property type="evidence" value="ECO:0007669"/>
    <property type="project" value="UniProtKB-SubCell"/>
</dbReference>
<dbReference type="UniPathway" id="UPA00219"/>
<evidence type="ECO:0000259" key="14">
    <source>
        <dbReference type="Pfam" id="PF01225"/>
    </source>
</evidence>
<evidence type="ECO:0000259" key="16">
    <source>
        <dbReference type="Pfam" id="PF08245"/>
    </source>
</evidence>
<dbReference type="EMBL" id="JAEMWV010000017">
    <property type="protein sequence ID" value="MBN8253916.1"/>
    <property type="molecule type" value="Genomic_DNA"/>
</dbReference>
<sequence>MKLNSLLEGIINKELLSNIEIQGISVDSTRVNQNDLFVAISGYQQDGHDFIDNAIKAGATAIVGEKEISDLTVPYIKVANSRLALAKIAGNFYKHPFRTQKLIGITGTNGKTTTSFMLKHILEEAGLSCSLFGSVFNVVNGQVSSSKHTTLNALELQRQLYISKDDVIIMEVSSHGLSQFRVEGIKFDYCLFTNLDEEHLDYHKDMEKYFSVKASLFNKLKLNGSAIVNAYNSWGEKLIDKLKGNVSNIVTMGEGSNHDLQIIFEKNKEDSSTLLNQRNKSYELKLKMLGSHNIYNAAMAFLTAKELGIEENRIIRSLETLRGVPGRFEIIQAPEQATFVIDYAHTADAFYHCLKTARDSGAKRIYHVFGFRGNRDENKRQAMINISNELSDLSILTFDDLNDVSAEEMETTLRKLNVQEKGIVIPDRTLAIKFAWTYASKGDWVIITGKGVETYQELYEIPTSSDKETIEYLLQ</sequence>
<evidence type="ECO:0000256" key="1">
    <source>
        <dbReference type="ARBA" id="ARBA00004752"/>
    </source>
</evidence>
<dbReference type="HAMAP" id="MF_00208">
    <property type="entry name" value="MurE"/>
    <property type="match status" value="1"/>
</dbReference>
<dbReference type="InterPro" id="IPR036565">
    <property type="entry name" value="Mur-like_cat_sf"/>
</dbReference>
<dbReference type="GO" id="GO:0051301">
    <property type="term" value="P:cell division"/>
    <property type="evidence" value="ECO:0007669"/>
    <property type="project" value="UniProtKB-KW"/>
</dbReference>
<comment type="pathway">
    <text evidence="1 12 13">Cell wall biogenesis; peptidoglycan biosynthesis.</text>
</comment>
<dbReference type="InterPro" id="IPR035911">
    <property type="entry name" value="MurE/MurF_N"/>
</dbReference>
<dbReference type="NCBIfam" id="NF001126">
    <property type="entry name" value="PRK00139.1-4"/>
    <property type="match status" value="1"/>
</dbReference>
<evidence type="ECO:0000256" key="13">
    <source>
        <dbReference type="RuleBase" id="RU004135"/>
    </source>
</evidence>
<dbReference type="SUPFAM" id="SSF53244">
    <property type="entry name" value="MurD-like peptide ligases, peptide-binding domain"/>
    <property type="match status" value="1"/>
</dbReference>
<feature type="domain" description="Mur ligase C-terminal" evidence="15">
    <location>
        <begin position="326"/>
        <end position="451"/>
    </location>
</feature>
<dbReference type="PROSITE" id="PS01011">
    <property type="entry name" value="FOLYLPOLYGLU_SYNT_1"/>
    <property type="match status" value="1"/>
</dbReference>
<dbReference type="Gene3D" id="3.90.190.20">
    <property type="entry name" value="Mur ligase, C-terminal domain"/>
    <property type="match status" value="1"/>
</dbReference>
<dbReference type="GO" id="GO:0000287">
    <property type="term" value="F:magnesium ion binding"/>
    <property type="evidence" value="ECO:0007669"/>
    <property type="project" value="UniProtKB-UniRule"/>
</dbReference>
<evidence type="ECO:0000256" key="9">
    <source>
        <dbReference type="ARBA" id="ARBA00022984"/>
    </source>
</evidence>
<keyword evidence="8 12" id="KW-0133">Cell shape</keyword>
<dbReference type="SUPFAM" id="SSF53623">
    <property type="entry name" value="MurD-like peptide ligases, catalytic domain"/>
    <property type="match status" value="1"/>
</dbReference>
<dbReference type="RefSeq" id="WP_094913005.1">
    <property type="nucleotide sequence ID" value="NZ_JAEMWV010000017.1"/>
</dbReference>
<keyword evidence="9 12" id="KW-0573">Peptidoglycan synthesis</keyword>
<dbReference type="GO" id="GO:0004326">
    <property type="term" value="F:tetrahydrofolylpolyglutamate synthase activity"/>
    <property type="evidence" value="ECO:0007669"/>
    <property type="project" value="InterPro"/>
</dbReference>
<comment type="subcellular location">
    <subcellularLocation>
        <location evidence="12 13">Cytoplasm</location>
    </subcellularLocation>
</comment>
<keyword evidence="7 12" id="KW-0067">ATP-binding</keyword>
<comment type="caution">
    <text evidence="17">The sequence shown here is derived from an EMBL/GenBank/DDBJ whole genome shotgun (WGS) entry which is preliminary data.</text>
</comment>
<feature type="binding site" evidence="12">
    <location>
        <position position="181"/>
    </location>
    <ligand>
        <name>UDP-N-acetyl-alpha-D-muramoyl-L-alanyl-D-glutamate</name>
        <dbReference type="ChEBI" id="CHEBI:83900"/>
    </ligand>
</feature>
<dbReference type="Pfam" id="PF02875">
    <property type="entry name" value="Mur_ligase_C"/>
    <property type="match status" value="1"/>
</dbReference>
<dbReference type="InterPro" id="IPR036615">
    <property type="entry name" value="Mur_ligase_C_dom_sf"/>
</dbReference>
<keyword evidence="4 12" id="KW-0436">Ligase</keyword>
<dbReference type="InterPro" id="IPR018109">
    <property type="entry name" value="Folylpolyglutamate_synth_CS"/>
</dbReference>
<evidence type="ECO:0000256" key="8">
    <source>
        <dbReference type="ARBA" id="ARBA00022960"/>
    </source>
</evidence>
<dbReference type="SUPFAM" id="SSF63418">
    <property type="entry name" value="MurE/MurF N-terminal domain"/>
    <property type="match status" value="1"/>
</dbReference>
<feature type="domain" description="Mur ligase central" evidence="16">
    <location>
        <begin position="105"/>
        <end position="303"/>
    </location>
</feature>
<dbReference type="PANTHER" id="PTHR23135">
    <property type="entry name" value="MUR LIGASE FAMILY MEMBER"/>
    <property type="match status" value="1"/>
</dbReference>
<dbReference type="Gene3D" id="3.40.1190.10">
    <property type="entry name" value="Mur-like, catalytic domain"/>
    <property type="match status" value="1"/>
</dbReference>
<feature type="domain" description="Mur ligase N-terminal catalytic" evidence="14">
    <location>
        <begin position="20"/>
        <end position="93"/>
    </location>
</feature>
<proteinExistence type="inferred from homology"/>
<dbReference type="Pfam" id="PF01225">
    <property type="entry name" value="Mur_ligase"/>
    <property type="match status" value="1"/>
</dbReference>
<dbReference type="Pfam" id="PF08245">
    <property type="entry name" value="Mur_ligase_M"/>
    <property type="match status" value="1"/>
</dbReference>
<dbReference type="GO" id="GO:0071555">
    <property type="term" value="P:cell wall organization"/>
    <property type="evidence" value="ECO:0007669"/>
    <property type="project" value="UniProtKB-KW"/>
</dbReference>
<dbReference type="Gene3D" id="3.40.1390.10">
    <property type="entry name" value="MurE/MurF, N-terminal domain"/>
    <property type="match status" value="1"/>
</dbReference>
<comment type="caution">
    <text evidence="12">Lacks conserved residue(s) required for the propagation of feature annotation.</text>
</comment>
<evidence type="ECO:0000313" key="17">
    <source>
        <dbReference type="EMBL" id="MBN8253916.1"/>
    </source>
</evidence>
<comment type="PTM">
    <text evidence="12">Carboxylation is probably crucial for Mg(2+) binding and, consequently, for the gamma-phosphate positioning of ATP.</text>
</comment>
<dbReference type="InterPro" id="IPR013221">
    <property type="entry name" value="Mur_ligase_cen"/>
</dbReference>
<keyword evidence="6 12" id="KW-0547">Nucleotide-binding</keyword>
<evidence type="ECO:0000256" key="7">
    <source>
        <dbReference type="ARBA" id="ARBA00022840"/>
    </source>
</evidence>
<feature type="binding site" evidence="12">
    <location>
        <begin position="107"/>
        <end position="113"/>
    </location>
    <ligand>
        <name>ATP</name>
        <dbReference type="ChEBI" id="CHEBI:30616"/>
    </ligand>
</feature>
<feature type="binding site" evidence="12">
    <location>
        <position position="173"/>
    </location>
    <ligand>
        <name>UDP-N-acetyl-alpha-D-muramoyl-L-alanyl-D-glutamate</name>
        <dbReference type="ChEBI" id="CHEBI:83900"/>
    </ligand>
</feature>
<keyword evidence="10 12" id="KW-0131">Cell cycle</keyword>
<gene>
    <name evidence="12" type="primary">murE</name>
    <name evidence="17" type="ORF">JF537_20530</name>
</gene>
<dbReference type="PANTHER" id="PTHR23135:SF4">
    <property type="entry name" value="UDP-N-ACETYLMURAMOYL-L-ALANYL-D-GLUTAMATE--2,6-DIAMINOPIMELATE LIGASE MURE HOMOLOG, CHLOROPLASTIC"/>
    <property type="match status" value="1"/>
</dbReference>
<evidence type="ECO:0000256" key="11">
    <source>
        <dbReference type="ARBA" id="ARBA00023316"/>
    </source>
</evidence>
<organism evidence="17 18">
    <name type="scientific">Priestia flexa</name>
    <dbReference type="NCBI Taxonomy" id="86664"/>
    <lineage>
        <taxon>Bacteria</taxon>
        <taxon>Bacillati</taxon>
        <taxon>Bacillota</taxon>
        <taxon>Bacilli</taxon>
        <taxon>Bacillales</taxon>
        <taxon>Bacillaceae</taxon>
        <taxon>Priestia</taxon>
    </lineage>
</organism>
<keyword evidence="11 12" id="KW-0961">Cell wall biogenesis/degradation</keyword>
<evidence type="ECO:0000256" key="12">
    <source>
        <dbReference type="HAMAP-Rule" id="MF_00208"/>
    </source>
</evidence>
<evidence type="ECO:0000313" key="18">
    <source>
        <dbReference type="Proteomes" id="UP000664578"/>
    </source>
</evidence>
<evidence type="ECO:0000256" key="4">
    <source>
        <dbReference type="ARBA" id="ARBA00022598"/>
    </source>
</evidence>
<keyword evidence="5 12" id="KW-0132">Cell division</keyword>
<comment type="cofactor">
    <cofactor evidence="12">
        <name>Mg(2+)</name>
        <dbReference type="ChEBI" id="CHEBI:18420"/>
    </cofactor>
</comment>
<feature type="binding site" evidence="12">
    <location>
        <begin position="149"/>
        <end position="150"/>
    </location>
    <ligand>
        <name>UDP-N-acetyl-alpha-D-muramoyl-L-alanyl-D-glutamate</name>
        <dbReference type="ChEBI" id="CHEBI:83900"/>
    </ligand>
</feature>
<accession>A0A8I1MJA2</accession>
<protein>
    <recommendedName>
        <fullName evidence="12">UDP-N-acetylmuramyl-tripeptide synthetase</fullName>
        <ecNumber evidence="12">6.3.2.-</ecNumber>
    </recommendedName>
    <alternativeName>
        <fullName evidence="12">UDP-MurNAc-tripeptide synthetase</fullName>
    </alternativeName>
</protein>
<evidence type="ECO:0000256" key="2">
    <source>
        <dbReference type="ARBA" id="ARBA00005898"/>
    </source>
</evidence>
<dbReference type="GO" id="GO:0005524">
    <property type="term" value="F:ATP binding"/>
    <property type="evidence" value="ECO:0007669"/>
    <property type="project" value="UniProtKB-UniRule"/>
</dbReference>
<name>A0A8I1MJA2_9BACI</name>
<reference evidence="17" key="1">
    <citation type="submission" date="2020-12" db="EMBL/GenBank/DDBJ databases">
        <title>PHA producing bacteria isolated from mangrove.</title>
        <authorList>
            <person name="Zheng W."/>
            <person name="Yu S."/>
            <person name="Huang Y."/>
        </authorList>
    </citation>
    <scope>NUCLEOTIDE SEQUENCE</scope>
    <source>
        <strain evidence="17">GN22-4</strain>
    </source>
</reference>
<keyword evidence="12" id="KW-0460">Magnesium</keyword>
<evidence type="ECO:0000256" key="10">
    <source>
        <dbReference type="ARBA" id="ARBA00023306"/>
    </source>
</evidence>
<dbReference type="GO" id="GO:0009252">
    <property type="term" value="P:peptidoglycan biosynthetic process"/>
    <property type="evidence" value="ECO:0007669"/>
    <property type="project" value="UniProtKB-UniRule"/>
</dbReference>
<dbReference type="NCBIfam" id="TIGR01085">
    <property type="entry name" value="murE"/>
    <property type="match status" value="1"/>
</dbReference>
<evidence type="ECO:0000259" key="15">
    <source>
        <dbReference type="Pfam" id="PF02875"/>
    </source>
</evidence>